<organism evidence="2 3">
    <name type="scientific">Flavobacterium zhoui</name>
    <dbReference type="NCBI Taxonomy" id="3230414"/>
    <lineage>
        <taxon>Bacteria</taxon>
        <taxon>Pseudomonadati</taxon>
        <taxon>Bacteroidota</taxon>
        <taxon>Flavobacteriia</taxon>
        <taxon>Flavobacteriales</taxon>
        <taxon>Flavobacteriaceae</taxon>
        <taxon>Flavobacterium</taxon>
    </lineage>
</organism>
<keyword evidence="1" id="KW-0812">Transmembrane</keyword>
<keyword evidence="1" id="KW-0472">Membrane</keyword>
<accession>A0ABW6IA16</accession>
<gene>
    <name evidence="2" type="ORF">ACFX5F_16185</name>
</gene>
<evidence type="ECO:0000313" key="3">
    <source>
        <dbReference type="Proteomes" id="UP001600107"/>
    </source>
</evidence>
<evidence type="ECO:0000313" key="2">
    <source>
        <dbReference type="EMBL" id="MFE3872757.1"/>
    </source>
</evidence>
<protein>
    <submittedName>
        <fullName evidence="2">Uncharacterized protein</fullName>
    </submittedName>
</protein>
<sequence length="238" mass="27376">MKNFILGVFITIMILVCVSMYIKNTSLTASLSTYRNNKEIINKDFQKAKEDYFIQQQSDNISLILFTVTILFTIFGTATFIGVKSEFKAYIKKINAKYAEQVSENHKVIVHIKNLEGDLSFETAKNISSNFDLFKLAYTNEELIEIFEITLVSCEYYSKSLIHKSNKSLTFEKSVKSILQSSIERLKELAEDNGVINLKTINFNRFISIKDNLEKVMTKEDLLNFTFKKSKLSFPTLG</sequence>
<keyword evidence="3" id="KW-1185">Reference proteome</keyword>
<dbReference type="EMBL" id="JBHZPY010000034">
    <property type="protein sequence ID" value="MFE3872757.1"/>
    <property type="molecule type" value="Genomic_DNA"/>
</dbReference>
<dbReference type="RefSeq" id="WP_379853057.1">
    <property type="nucleotide sequence ID" value="NZ_JBHZPY010000034.1"/>
</dbReference>
<keyword evidence="1" id="KW-1133">Transmembrane helix</keyword>
<feature type="transmembrane region" description="Helical" evidence="1">
    <location>
        <begin position="5"/>
        <end position="22"/>
    </location>
</feature>
<name>A0ABW6IA16_9FLAO</name>
<comment type="caution">
    <text evidence="2">The sequence shown here is derived from an EMBL/GenBank/DDBJ whole genome shotgun (WGS) entry which is preliminary data.</text>
</comment>
<reference evidence="2 3" key="1">
    <citation type="submission" date="2024-06" db="EMBL/GenBank/DDBJ databases">
        <title>Flavobacterium spp. isolated from glacier.</title>
        <authorList>
            <person name="Han D."/>
        </authorList>
    </citation>
    <scope>NUCLEOTIDE SEQUENCE [LARGE SCALE GENOMIC DNA]</scope>
    <source>
        <strain evidence="2 3">ZS1P70</strain>
    </source>
</reference>
<feature type="transmembrane region" description="Helical" evidence="1">
    <location>
        <begin position="61"/>
        <end position="83"/>
    </location>
</feature>
<dbReference type="Proteomes" id="UP001600107">
    <property type="component" value="Unassembled WGS sequence"/>
</dbReference>
<proteinExistence type="predicted"/>
<evidence type="ECO:0000256" key="1">
    <source>
        <dbReference type="SAM" id="Phobius"/>
    </source>
</evidence>